<dbReference type="Pfam" id="PF01649">
    <property type="entry name" value="Ribosomal_S20p"/>
    <property type="match status" value="1"/>
</dbReference>
<keyword evidence="4 7" id="KW-0689">Ribosomal protein</keyword>
<organism evidence="9 10">
    <name type="scientific">Candidatus Spechtbacteria bacterium RIFCSPLOWO2_01_FULL_46_10</name>
    <dbReference type="NCBI Taxonomy" id="1802163"/>
    <lineage>
        <taxon>Bacteria</taxon>
        <taxon>Candidatus Spechtiibacteriota</taxon>
    </lineage>
</organism>
<dbReference type="GO" id="GO:0006412">
    <property type="term" value="P:translation"/>
    <property type="evidence" value="ECO:0007669"/>
    <property type="project" value="UniProtKB-UniRule"/>
</dbReference>
<dbReference type="GO" id="GO:0070181">
    <property type="term" value="F:small ribosomal subunit rRNA binding"/>
    <property type="evidence" value="ECO:0007669"/>
    <property type="project" value="TreeGrafter"/>
</dbReference>
<dbReference type="GO" id="GO:0015935">
    <property type="term" value="C:small ribosomal subunit"/>
    <property type="evidence" value="ECO:0007669"/>
    <property type="project" value="TreeGrafter"/>
</dbReference>
<evidence type="ECO:0000313" key="9">
    <source>
        <dbReference type="EMBL" id="OGZ61043.1"/>
    </source>
</evidence>
<dbReference type="Gene3D" id="1.20.58.110">
    <property type="entry name" value="Ribosomal protein S20"/>
    <property type="match status" value="1"/>
</dbReference>
<gene>
    <name evidence="7" type="primary">rpsT</name>
    <name evidence="9" type="ORF">A2932_01005</name>
</gene>
<evidence type="ECO:0000256" key="2">
    <source>
        <dbReference type="ARBA" id="ARBA00022730"/>
    </source>
</evidence>
<feature type="compositionally biased region" description="Basic and acidic residues" evidence="8">
    <location>
        <begin position="85"/>
        <end position="94"/>
    </location>
</feature>
<reference evidence="9 10" key="1">
    <citation type="journal article" date="2016" name="Nat. Commun.">
        <title>Thousands of microbial genomes shed light on interconnected biogeochemical processes in an aquifer system.</title>
        <authorList>
            <person name="Anantharaman K."/>
            <person name="Brown C.T."/>
            <person name="Hug L.A."/>
            <person name="Sharon I."/>
            <person name="Castelle C.J."/>
            <person name="Probst A.J."/>
            <person name="Thomas B.C."/>
            <person name="Singh A."/>
            <person name="Wilkins M.J."/>
            <person name="Karaoz U."/>
            <person name="Brodie E.L."/>
            <person name="Williams K.H."/>
            <person name="Hubbard S.S."/>
            <person name="Banfield J.F."/>
        </authorList>
    </citation>
    <scope>NUCLEOTIDE SEQUENCE [LARGE SCALE GENOMIC DNA]</scope>
</reference>
<evidence type="ECO:0000256" key="1">
    <source>
        <dbReference type="ARBA" id="ARBA00007634"/>
    </source>
</evidence>
<evidence type="ECO:0000313" key="10">
    <source>
        <dbReference type="Proteomes" id="UP000179153"/>
    </source>
</evidence>
<dbReference type="HAMAP" id="MF_00500">
    <property type="entry name" value="Ribosomal_bS20"/>
    <property type="match status" value="1"/>
</dbReference>
<name>A0A1G2HEZ9_9BACT</name>
<dbReference type="InterPro" id="IPR002583">
    <property type="entry name" value="Ribosomal_bS20"/>
</dbReference>
<dbReference type="SUPFAM" id="SSF46992">
    <property type="entry name" value="Ribosomal protein S20"/>
    <property type="match status" value="1"/>
</dbReference>
<evidence type="ECO:0000256" key="7">
    <source>
        <dbReference type="HAMAP-Rule" id="MF_00500"/>
    </source>
</evidence>
<dbReference type="NCBIfam" id="TIGR00029">
    <property type="entry name" value="S20"/>
    <property type="match status" value="1"/>
</dbReference>
<dbReference type="GO" id="GO:0005829">
    <property type="term" value="C:cytosol"/>
    <property type="evidence" value="ECO:0007669"/>
    <property type="project" value="TreeGrafter"/>
</dbReference>
<accession>A0A1G2HEZ9</accession>
<dbReference type="GO" id="GO:0003735">
    <property type="term" value="F:structural constituent of ribosome"/>
    <property type="evidence" value="ECO:0007669"/>
    <property type="project" value="InterPro"/>
</dbReference>
<dbReference type="STRING" id="1802163.A2932_01005"/>
<dbReference type="Proteomes" id="UP000179153">
    <property type="component" value="Unassembled WGS sequence"/>
</dbReference>
<keyword evidence="2 7" id="KW-0699">rRNA-binding</keyword>
<evidence type="ECO:0000256" key="3">
    <source>
        <dbReference type="ARBA" id="ARBA00022884"/>
    </source>
</evidence>
<comment type="similarity">
    <text evidence="1 7">Belongs to the bacterial ribosomal protein bS20 family.</text>
</comment>
<dbReference type="AlphaFoldDB" id="A0A1G2HEZ9"/>
<dbReference type="InterPro" id="IPR036510">
    <property type="entry name" value="Ribosomal_bS20_sf"/>
</dbReference>
<feature type="region of interest" description="Disordered" evidence="8">
    <location>
        <begin position="72"/>
        <end position="94"/>
    </location>
</feature>
<keyword evidence="5 7" id="KW-0687">Ribonucleoprotein</keyword>
<protein>
    <recommendedName>
        <fullName evidence="6 7">Small ribosomal subunit protein bS20</fullName>
    </recommendedName>
</protein>
<evidence type="ECO:0000256" key="6">
    <source>
        <dbReference type="ARBA" id="ARBA00035136"/>
    </source>
</evidence>
<evidence type="ECO:0000256" key="5">
    <source>
        <dbReference type="ARBA" id="ARBA00023274"/>
    </source>
</evidence>
<proteinExistence type="inferred from homology"/>
<comment type="caution">
    <text evidence="9">The sequence shown here is derived from an EMBL/GenBank/DDBJ whole genome shotgun (WGS) entry which is preliminary data.</text>
</comment>
<evidence type="ECO:0000256" key="8">
    <source>
        <dbReference type="SAM" id="MobiDB-lite"/>
    </source>
</evidence>
<evidence type="ECO:0000256" key="4">
    <source>
        <dbReference type="ARBA" id="ARBA00022980"/>
    </source>
</evidence>
<sequence>MPNLKAAEKSLRQDAKRTARNRVYKNKIKSIIKEMDALVAAGKMNEAAKLLPAFYKAVDKAAKRNILHKRNASHKKALAAKRVSTHKEKIAEKK</sequence>
<keyword evidence="3 7" id="KW-0694">RNA-binding</keyword>
<dbReference type="EMBL" id="MHOI01000031">
    <property type="protein sequence ID" value="OGZ61043.1"/>
    <property type="molecule type" value="Genomic_DNA"/>
</dbReference>
<dbReference type="PANTHER" id="PTHR33398:SF1">
    <property type="entry name" value="SMALL RIBOSOMAL SUBUNIT PROTEIN BS20C"/>
    <property type="match status" value="1"/>
</dbReference>
<comment type="function">
    <text evidence="7">Binds directly to 16S ribosomal RNA.</text>
</comment>
<dbReference type="PANTHER" id="PTHR33398">
    <property type="entry name" value="30S RIBOSOMAL PROTEIN S20"/>
    <property type="match status" value="1"/>
</dbReference>